<feature type="domain" description="Cadherin" evidence="7">
    <location>
        <begin position="230"/>
        <end position="337"/>
    </location>
</feature>
<name>A0ABQ9ITM6_9CUCU</name>
<dbReference type="Pfam" id="PF00028">
    <property type="entry name" value="Cadherin"/>
    <property type="match status" value="6"/>
</dbReference>
<evidence type="ECO:0000256" key="2">
    <source>
        <dbReference type="ARBA" id="ARBA00022737"/>
    </source>
</evidence>
<evidence type="ECO:0000256" key="1">
    <source>
        <dbReference type="ARBA" id="ARBA00004370"/>
    </source>
</evidence>
<feature type="domain" description="Cadherin" evidence="7">
    <location>
        <begin position="388"/>
        <end position="500"/>
    </location>
</feature>
<keyword evidence="9" id="KW-1185">Reference proteome</keyword>
<gene>
    <name evidence="8" type="ORF">NQ317_004639</name>
</gene>
<dbReference type="InterPro" id="IPR002126">
    <property type="entry name" value="Cadherin-like_dom"/>
</dbReference>
<dbReference type="SMART" id="SM00112">
    <property type="entry name" value="CA"/>
    <property type="match status" value="8"/>
</dbReference>
<sequence length="1264" mass="142995">MLVCGTMERCLNGNRSRPDFIGAPYEFWVGGNVDIGTSVGQIRVSDMKDKDNVLYDLLHTYHEGVPFAVEERSGTITVIEDLKKFKKQNYNFEAVVTDEKDITLITNVTIHIVDPTDEKSILMRTGSSNTPIEFHVKENQPNVLIGKLGFKSNDTENLKFTIANQKDVTDHISITSDGTLFTQRPLDRETRGTYRLTIIAEYIKGALLGTGIYQVTVIVDDENDNNPEFERDSYEGRIPENSKSGTEVDLNFPVHVSDSDIGENGEVTITIFGNGSENFRLDRNFGKIQFISAESPLDRETTSVYNLRLVAKDKGGRYSEAKLTIQVEDENDNPPMFTRFTIYLDKGVEVFDYDTLGNRIGQFEPLRNVTPGLYILSKNYTKSRRQTAKMSPLVSLPEDLAVGSPVFKVTAEDKDEGGNAVVKYEILSETYIPNESSTEPFHLIQYFMVHSTTGEVLVARTLPPESEFRLNISATDKGGLKDYLAVKIFIRDVNDHPPVFKKSWYNFDAEEASYSRNILGRIEATDADFGTNANITYSIKINNTVIPFSISQATGLLSVNGKLDRETQDKYSFIVVAKDNPKMGRSLSSSVNVEVNVLDVNDNAPIFYGYDELIPNPEANTFSNHNYQEYFPVYFATAAENSPIGTPVTRIFANDTDFTGNGNGLILFDIPYKKSRQNLFAIDSKEGIVTTIGKLDYETESSHNITIIASDLGSPSLSSTAILTVNIIDVPEDISSIERPVFSHRYYEVEVEENVPVPLKILTLNVTEPYRSHKLRYSIAADKNSDSKRAFRIDPRNGSLYIVESPDREQKALYELIIRLDQYKVGRDMTVMVYPVTNERLGNLELLVKITKIEAWKQLSNYLPAKSREHYEKGFAEFNEWRQKQQVMTINEEVMLSYFLNLKKKYAISSLSSKYSMLKAVIGLTEVKVIIRVTDVNDNEPKFTVTGRPIVAAIPTTANYGYQVVRMQRSRLPRESGKLQLHSLECVLNSVNYPKGISLIYSLDGTEIKLWKGFEKATDPDLGLNGEVRYQILSRADEASRRFAIDAVTGQVRESPALQRMLVKFLDLMLKLQIEGALMMEEVLLLTFSLDIPLSVYVLDEQKQLVMVMGLKPTEVEKSMDNITSILYNATGFDVRVRKLEPHSERNQVDNTAPVEGNIRVYDASNKVATEKESYRLHGEKENFEIRKAKLFVFVNFGFIGTDMYLYAVDQYPNTVVDIDKLHRILKRKHNEIERASKEQGSLRTLPVMQIKTTPEAKGFFFLL</sequence>
<evidence type="ECO:0000259" key="7">
    <source>
        <dbReference type="PROSITE" id="PS50268"/>
    </source>
</evidence>
<evidence type="ECO:0000256" key="6">
    <source>
        <dbReference type="SAM" id="MobiDB-lite"/>
    </source>
</evidence>
<dbReference type="CDD" id="cd11304">
    <property type="entry name" value="Cadherin_repeat"/>
    <property type="match status" value="8"/>
</dbReference>
<reference evidence="8" key="1">
    <citation type="journal article" date="2023" name="Insect Mol. Biol.">
        <title>Genome sequencing provides insights into the evolution of gene families encoding plant cell wall-degrading enzymes in longhorned beetles.</title>
        <authorList>
            <person name="Shin N.R."/>
            <person name="Okamura Y."/>
            <person name="Kirsch R."/>
            <person name="Pauchet Y."/>
        </authorList>
    </citation>
    <scope>NUCLEOTIDE SEQUENCE</scope>
    <source>
        <strain evidence="8">MMC_N1</strain>
    </source>
</reference>
<feature type="domain" description="Cadherin" evidence="7">
    <location>
        <begin position="501"/>
        <end position="607"/>
    </location>
</feature>
<evidence type="ECO:0000313" key="8">
    <source>
        <dbReference type="EMBL" id="KAJ8965387.1"/>
    </source>
</evidence>
<evidence type="ECO:0000256" key="3">
    <source>
        <dbReference type="ARBA" id="ARBA00022837"/>
    </source>
</evidence>
<feature type="region of interest" description="Disordered" evidence="6">
    <location>
        <begin position="224"/>
        <end position="245"/>
    </location>
</feature>
<dbReference type="PANTHER" id="PTHR24027">
    <property type="entry name" value="CADHERIN-23"/>
    <property type="match status" value="1"/>
</dbReference>
<accession>A0ABQ9ITM6</accession>
<comment type="subcellular location">
    <subcellularLocation>
        <location evidence="1">Membrane</location>
    </subcellularLocation>
</comment>
<dbReference type="PANTHER" id="PTHR24027:SF438">
    <property type="entry name" value="CADHERIN 23"/>
    <property type="match status" value="1"/>
</dbReference>
<evidence type="ECO:0000313" key="9">
    <source>
        <dbReference type="Proteomes" id="UP001162164"/>
    </source>
</evidence>
<feature type="compositionally biased region" description="Basic and acidic residues" evidence="6">
    <location>
        <begin position="228"/>
        <end position="240"/>
    </location>
</feature>
<dbReference type="SUPFAM" id="SSF49313">
    <property type="entry name" value="Cadherin-like"/>
    <property type="match status" value="8"/>
</dbReference>
<dbReference type="InterPro" id="IPR020894">
    <property type="entry name" value="Cadherin_CS"/>
</dbReference>
<dbReference type="InterPro" id="IPR039808">
    <property type="entry name" value="Cadherin"/>
</dbReference>
<feature type="domain" description="Cadherin" evidence="7">
    <location>
        <begin position="743"/>
        <end position="943"/>
    </location>
</feature>
<dbReference type="PRINTS" id="PR00205">
    <property type="entry name" value="CADHERIN"/>
</dbReference>
<dbReference type="PROSITE" id="PS50268">
    <property type="entry name" value="CADHERIN_2"/>
    <property type="match status" value="7"/>
</dbReference>
<dbReference type="Gene3D" id="2.60.40.60">
    <property type="entry name" value="Cadherins"/>
    <property type="match status" value="8"/>
</dbReference>
<feature type="domain" description="Cadherin" evidence="7">
    <location>
        <begin position="630"/>
        <end position="742"/>
    </location>
</feature>
<dbReference type="PROSITE" id="PS00232">
    <property type="entry name" value="CADHERIN_1"/>
    <property type="match status" value="4"/>
</dbReference>
<evidence type="ECO:0000256" key="5">
    <source>
        <dbReference type="PROSITE-ProRule" id="PRU00043"/>
    </source>
</evidence>
<comment type="caution">
    <text evidence="8">The sequence shown here is derived from an EMBL/GenBank/DDBJ whole genome shotgun (WGS) entry which is preliminary data.</text>
</comment>
<dbReference type="InterPro" id="IPR015919">
    <property type="entry name" value="Cadherin-like_sf"/>
</dbReference>
<evidence type="ECO:0000256" key="4">
    <source>
        <dbReference type="ARBA" id="ARBA00023136"/>
    </source>
</evidence>
<keyword evidence="4" id="KW-0472">Membrane</keyword>
<keyword evidence="2" id="KW-0677">Repeat</keyword>
<feature type="domain" description="Cadherin" evidence="7">
    <location>
        <begin position="1017"/>
        <end position="1115"/>
    </location>
</feature>
<keyword evidence="3 5" id="KW-0106">Calcium</keyword>
<organism evidence="8 9">
    <name type="scientific">Molorchus minor</name>
    <dbReference type="NCBI Taxonomy" id="1323400"/>
    <lineage>
        <taxon>Eukaryota</taxon>
        <taxon>Metazoa</taxon>
        <taxon>Ecdysozoa</taxon>
        <taxon>Arthropoda</taxon>
        <taxon>Hexapoda</taxon>
        <taxon>Insecta</taxon>
        <taxon>Pterygota</taxon>
        <taxon>Neoptera</taxon>
        <taxon>Endopterygota</taxon>
        <taxon>Coleoptera</taxon>
        <taxon>Polyphaga</taxon>
        <taxon>Cucujiformia</taxon>
        <taxon>Chrysomeloidea</taxon>
        <taxon>Cerambycidae</taxon>
        <taxon>Lamiinae</taxon>
        <taxon>Monochamini</taxon>
        <taxon>Molorchus</taxon>
    </lineage>
</organism>
<proteinExistence type="predicted"/>
<protein>
    <recommendedName>
        <fullName evidence="7">Cadherin domain-containing protein</fullName>
    </recommendedName>
</protein>
<dbReference type="Proteomes" id="UP001162164">
    <property type="component" value="Unassembled WGS sequence"/>
</dbReference>
<feature type="domain" description="Cadherin" evidence="7">
    <location>
        <begin position="103"/>
        <end position="229"/>
    </location>
</feature>
<dbReference type="EMBL" id="JAPWTJ010002613">
    <property type="protein sequence ID" value="KAJ8965387.1"/>
    <property type="molecule type" value="Genomic_DNA"/>
</dbReference>